<protein>
    <recommendedName>
        <fullName evidence="2">histidine kinase</fullName>
        <ecNumber evidence="2">2.7.13.3</ecNumber>
    </recommendedName>
</protein>
<comment type="caution">
    <text evidence="12">The sequence shown here is derived from an EMBL/GenBank/DDBJ whole genome shotgun (WGS) entry which is preliminary data.</text>
</comment>
<dbReference type="Gene3D" id="3.30.565.10">
    <property type="entry name" value="Histidine kinase-like ATPase, C-terminal domain"/>
    <property type="match status" value="1"/>
</dbReference>
<evidence type="ECO:0000256" key="5">
    <source>
        <dbReference type="ARBA" id="ARBA00022741"/>
    </source>
</evidence>
<keyword evidence="4" id="KW-0808">Transferase</keyword>
<dbReference type="InterPro" id="IPR050482">
    <property type="entry name" value="Sensor_HK_TwoCompSys"/>
</dbReference>
<evidence type="ECO:0000256" key="3">
    <source>
        <dbReference type="ARBA" id="ARBA00022553"/>
    </source>
</evidence>
<evidence type="ECO:0000259" key="11">
    <source>
        <dbReference type="Pfam" id="PF07730"/>
    </source>
</evidence>
<evidence type="ECO:0000259" key="10">
    <source>
        <dbReference type="Pfam" id="PF02518"/>
    </source>
</evidence>
<feature type="domain" description="Histidine kinase/HSP90-like ATPase" evidence="10">
    <location>
        <begin position="329"/>
        <end position="421"/>
    </location>
</feature>
<feature type="transmembrane region" description="Helical" evidence="9">
    <location>
        <begin position="115"/>
        <end position="142"/>
    </location>
</feature>
<dbReference type="PANTHER" id="PTHR24421">
    <property type="entry name" value="NITRATE/NITRITE SENSOR PROTEIN NARX-RELATED"/>
    <property type="match status" value="1"/>
</dbReference>
<evidence type="ECO:0000256" key="8">
    <source>
        <dbReference type="ARBA" id="ARBA00023012"/>
    </source>
</evidence>
<feature type="transmembrane region" description="Helical" evidence="9">
    <location>
        <begin position="162"/>
        <end position="185"/>
    </location>
</feature>
<keyword evidence="6 12" id="KW-0418">Kinase</keyword>
<evidence type="ECO:0000256" key="1">
    <source>
        <dbReference type="ARBA" id="ARBA00000085"/>
    </source>
</evidence>
<keyword evidence="8" id="KW-0902">Two-component regulatory system</keyword>
<evidence type="ECO:0000256" key="2">
    <source>
        <dbReference type="ARBA" id="ARBA00012438"/>
    </source>
</evidence>
<dbReference type="SUPFAM" id="SSF55874">
    <property type="entry name" value="ATPase domain of HSP90 chaperone/DNA topoisomerase II/histidine kinase"/>
    <property type="match status" value="1"/>
</dbReference>
<dbReference type="Proteomes" id="UP001157091">
    <property type="component" value="Unassembled WGS sequence"/>
</dbReference>
<keyword evidence="13" id="KW-1185">Reference proteome</keyword>
<dbReference type="Pfam" id="PF02518">
    <property type="entry name" value="HATPase_c"/>
    <property type="match status" value="1"/>
</dbReference>
<dbReference type="GO" id="GO:0016301">
    <property type="term" value="F:kinase activity"/>
    <property type="evidence" value="ECO:0007669"/>
    <property type="project" value="UniProtKB-KW"/>
</dbReference>
<comment type="catalytic activity">
    <reaction evidence="1">
        <text>ATP + protein L-histidine = ADP + protein N-phospho-L-histidine.</text>
        <dbReference type="EC" id="2.7.13.3"/>
    </reaction>
</comment>
<dbReference type="InterPro" id="IPR003594">
    <property type="entry name" value="HATPase_dom"/>
</dbReference>
<feature type="domain" description="Signal transduction histidine kinase subgroup 3 dimerisation and phosphoacceptor" evidence="11">
    <location>
        <begin position="213"/>
        <end position="277"/>
    </location>
</feature>
<accession>A0ABQ6HXC1</accession>
<keyword evidence="9" id="KW-0812">Transmembrane</keyword>
<dbReference type="EC" id="2.7.13.3" evidence="2"/>
<evidence type="ECO:0000256" key="4">
    <source>
        <dbReference type="ARBA" id="ARBA00022679"/>
    </source>
</evidence>
<keyword evidence="3" id="KW-0597">Phosphoprotein</keyword>
<feature type="transmembrane region" description="Helical" evidence="9">
    <location>
        <begin position="56"/>
        <end position="78"/>
    </location>
</feature>
<dbReference type="Gene3D" id="1.20.5.1930">
    <property type="match status" value="1"/>
</dbReference>
<dbReference type="CDD" id="cd16917">
    <property type="entry name" value="HATPase_UhpB-NarQ-NarX-like"/>
    <property type="match status" value="1"/>
</dbReference>
<evidence type="ECO:0000256" key="9">
    <source>
        <dbReference type="SAM" id="Phobius"/>
    </source>
</evidence>
<dbReference type="InterPro" id="IPR011712">
    <property type="entry name" value="Sig_transdc_His_kin_sub3_dim/P"/>
</dbReference>
<keyword evidence="9" id="KW-0472">Membrane</keyword>
<dbReference type="PANTHER" id="PTHR24421:SF10">
    <property type="entry name" value="NITRATE_NITRITE SENSOR PROTEIN NARQ"/>
    <property type="match status" value="1"/>
</dbReference>
<name>A0ABQ6HXC1_9MICO</name>
<gene>
    <name evidence="12" type="ORF">GCM10025864_07960</name>
</gene>
<evidence type="ECO:0000313" key="12">
    <source>
        <dbReference type="EMBL" id="GMA23037.1"/>
    </source>
</evidence>
<organism evidence="12 13">
    <name type="scientific">Luteimicrobium album</name>
    <dbReference type="NCBI Taxonomy" id="1054550"/>
    <lineage>
        <taxon>Bacteria</taxon>
        <taxon>Bacillati</taxon>
        <taxon>Actinomycetota</taxon>
        <taxon>Actinomycetes</taxon>
        <taxon>Micrococcales</taxon>
        <taxon>Luteimicrobium</taxon>
    </lineage>
</organism>
<reference evidence="13" key="1">
    <citation type="journal article" date="2019" name="Int. J. Syst. Evol. Microbiol.">
        <title>The Global Catalogue of Microorganisms (GCM) 10K type strain sequencing project: providing services to taxonomists for standard genome sequencing and annotation.</title>
        <authorList>
            <consortium name="The Broad Institute Genomics Platform"/>
            <consortium name="The Broad Institute Genome Sequencing Center for Infectious Disease"/>
            <person name="Wu L."/>
            <person name="Ma J."/>
        </authorList>
    </citation>
    <scope>NUCLEOTIDE SEQUENCE [LARGE SCALE GENOMIC DNA]</scope>
    <source>
        <strain evidence="13">NBRC 106348</strain>
    </source>
</reference>
<keyword evidence="7" id="KW-0067">ATP-binding</keyword>
<feature type="transmembrane region" description="Helical" evidence="9">
    <location>
        <begin position="23"/>
        <end position="44"/>
    </location>
</feature>
<dbReference type="RefSeq" id="WP_284292129.1">
    <property type="nucleotide sequence ID" value="NZ_BSUK01000001.1"/>
</dbReference>
<sequence>MPTAPPDAAPAARPRWGARTVRASVLLLLGGIVAAAYVLLAQAFVSMLSRPENPVVAVAVLAAVTAVLGAVPPFLASVRTLEVMAVRTFLDVDVPVPSGTPTPATRWRAACWYGLHLVLGAAVVGGLLILVPIALELGFSALGVDLLGDDTTLPWDSLPPAGLVAVAAAMVLAVPLVTVASAAVLRQAAPALLGPDQAERIAELEAGGRRLAERGRLAQELHDSVGHALTVTTLQAAAAARSLDRDPEAARRALTAIEETGRSALADLDHVLGLLRADPRTPAPDTRRTPGTLDDVPALVAQVRAGGTDVTFDGLPPGRSAPPRAVSHEAYRVVQEALTNAVRHAPGAAVAVRATSDGGALVVEVANTLDGVAGEDRSRSRSAGGRGVTGMAARVEALGGRLGMGPEPDDAGGGRWVVRATFRVPEAP</sequence>
<evidence type="ECO:0000256" key="7">
    <source>
        <dbReference type="ARBA" id="ARBA00022840"/>
    </source>
</evidence>
<proteinExistence type="predicted"/>
<dbReference type="InterPro" id="IPR036890">
    <property type="entry name" value="HATPase_C_sf"/>
</dbReference>
<evidence type="ECO:0000313" key="13">
    <source>
        <dbReference type="Proteomes" id="UP001157091"/>
    </source>
</evidence>
<keyword evidence="9" id="KW-1133">Transmembrane helix</keyword>
<dbReference type="Pfam" id="PF07730">
    <property type="entry name" value="HisKA_3"/>
    <property type="match status" value="1"/>
</dbReference>
<keyword evidence="5" id="KW-0547">Nucleotide-binding</keyword>
<evidence type="ECO:0000256" key="6">
    <source>
        <dbReference type="ARBA" id="ARBA00022777"/>
    </source>
</evidence>
<dbReference type="EMBL" id="BSUK01000001">
    <property type="protein sequence ID" value="GMA23037.1"/>
    <property type="molecule type" value="Genomic_DNA"/>
</dbReference>